<gene>
    <name evidence="2" type="ORF">CTA1_13215</name>
</gene>
<feature type="compositionally biased region" description="Gly residues" evidence="1">
    <location>
        <begin position="601"/>
        <end position="617"/>
    </location>
</feature>
<dbReference type="OrthoDB" id="10680252at2759"/>
<keyword evidence="3" id="KW-1185">Reference proteome</keyword>
<name>A0A4V6DIW7_9PEZI</name>
<organism evidence="2 3">
    <name type="scientific">Colletotrichum tanaceti</name>
    <dbReference type="NCBI Taxonomy" id="1306861"/>
    <lineage>
        <taxon>Eukaryota</taxon>
        <taxon>Fungi</taxon>
        <taxon>Dikarya</taxon>
        <taxon>Ascomycota</taxon>
        <taxon>Pezizomycotina</taxon>
        <taxon>Sordariomycetes</taxon>
        <taxon>Hypocreomycetidae</taxon>
        <taxon>Glomerellales</taxon>
        <taxon>Glomerellaceae</taxon>
        <taxon>Colletotrichum</taxon>
        <taxon>Colletotrichum destructivum species complex</taxon>
    </lineage>
</organism>
<dbReference type="EMBL" id="PJEX01000112">
    <property type="protein sequence ID" value="TKW55046.1"/>
    <property type="molecule type" value="Genomic_DNA"/>
</dbReference>
<protein>
    <submittedName>
        <fullName evidence="2">Uncharacterized protein</fullName>
    </submittedName>
</protein>
<evidence type="ECO:0000313" key="2">
    <source>
        <dbReference type="EMBL" id="TKW55046.1"/>
    </source>
</evidence>
<evidence type="ECO:0000313" key="3">
    <source>
        <dbReference type="Proteomes" id="UP000310108"/>
    </source>
</evidence>
<dbReference type="AlphaFoldDB" id="A0A4V6DIW7"/>
<feature type="compositionally biased region" description="Acidic residues" evidence="1">
    <location>
        <begin position="622"/>
        <end position="631"/>
    </location>
</feature>
<feature type="region of interest" description="Disordered" evidence="1">
    <location>
        <begin position="601"/>
        <end position="631"/>
    </location>
</feature>
<sequence length="631" mass="65485">MSMSACCPSVSLDILQERLGPLGFRRPQQLIRDAAARRPPGEDAASQEGPLQAVVAVDAAAAEAGGLACRVQARELGAVGPHDVALEVRLDAAQRLPRQQVHAHRDERAVLGVQQPVRRRDAAPPVGPVGAAVVDEHGLRVLGVGVVELAVAQLDGLADVLEAQHRPAALALQLVHALHQVLEVVAHDKVPAVLLEVLDGEGALLAKDAREELPHALARHVRVLLGAREGELAGDDALVEDEPRVVVARGADVLERAERVGAREQEGRQPLACRVEPQRARRRQHADAVVRPDGVPVLQALGVVPHAVAVDDVGAGRLRDADHAAVDVGRHADDKVLGHLGAEPVDGPRRLDGLDVAADAARGDGDGGSVEFKVAGHVAVGLDAARRVVGGEDFTADADGAAVLVRDDLVDAMAEAELDDAVVGGALDGLGEHPHDLGPRAPGDVEPGHRVAVALGRAGAPLGPADVEQEAHAPGFHVVLHLVGGEVDKGLGPAARPGVLLLAVELRRAEPVPHGELPRVLDAHPPLFFRVDAEDAAQRPERLAAEVLVVLLVEDDGRHAALRELKGCDQTGEATADDDGGPLEKLLLSLGAHCFKRWTGSRGGGGGGGGGAVGGALRGASEEDVSDDELY</sequence>
<reference evidence="2 3" key="1">
    <citation type="journal article" date="2019" name="PLoS ONE">
        <title>Comparative genome analysis indicates high evolutionary potential of pathogenicity genes in Colletotrichum tanaceti.</title>
        <authorList>
            <person name="Lelwala R.V."/>
            <person name="Korhonen P.K."/>
            <person name="Young N.D."/>
            <person name="Scott J.B."/>
            <person name="Ades P.A."/>
            <person name="Gasser R.B."/>
            <person name="Taylor P.W.J."/>
        </authorList>
    </citation>
    <scope>NUCLEOTIDE SEQUENCE [LARGE SCALE GENOMIC DNA]</scope>
    <source>
        <strain evidence="2">BRIP57314</strain>
    </source>
</reference>
<proteinExistence type="predicted"/>
<comment type="caution">
    <text evidence="2">The sequence shown here is derived from an EMBL/GenBank/DDBJ whole genome shotgun (WGS) entry which is preliminary data.</text>
</comment>
<dbReference type="Proteomes" id="UP000310108">
    <property type="component" value="Unassembled WGS sequence"/>
</dbReference>
<accession>A0A4V6DIW7</accession>
<evidence type="ECO:0000256" key="1">
    <source>
        <dbReference type="SAM" id="MobiDB-lite"/>
    </source>
</evidence>